<keyword evidence="1" id="KW-0812">Transmembrane</keyword>
<feature type="transmembrane region" description="Helical" evidence="1">
    <location>
        <begin position="82"/>
        <end position="106"/>
    </location>
</feature>
<accession>A0A5C6BSQ7</accession>
<keyword evidence="1" id="KW-0472">Membrane</keyword>
<keyword evidence="3" id="KW-1185">Reference proteome</keyword>
<keyword evidence="1" id="KW-1133">Transmembrane helix</keyword>
<organism evidence="2 3">
    <name type="scientific">Symmachiella macrocystis</name>
    <dbReference type="NCBI Taxonomy" id="2527985"/>
    <lineage>
        <taxon>Bacteria</taxon>
        <taxon>Pseudomonadati</taxon>
        <taxon>Planctomycetota</taxon>
        <taxon>Planctomycetia</taxon>
        <taxon>Planctomycetales</taxon>
        <taxon>Planctomycetaceae</taxon>
        <taxon>Symmachiella</taxon>
    </lineage>
</organism>
<sequence length="148" mass="16708">MKYLYPARLVLFLCFLLSMPLTMINGHGRGGLADPGHWQGYDITFFWSSLIVMAPVHFGPFFMASTMMFFTPFLIVPELNTFCKLIISVWSIGALFAIPIVCLWGAHDGMFPAVLLWIIPVFGIGTMNLYQCIPHSAWVNWLSEGLRS</sequence>
<protein>
    <submittedName>
        <fullName evidence="2">Uncharacterized protein</fullName>
    </submittedName>
</protein>
<dbReference type="AlphaFoldDB" id="A0A5C6BSQ7"/>
<evidence type="ECO:0000313" key="3">
    <source>
        <dbReference type="Proteomes" id="UP000320735"/>
    </source>
</evidence>
<dbReference type="RefSeq" id="WP_146371029.1">
    <property type="nucleotide sequence ID" value="NZ_SJPP01000001.1"/>
</dbReference>
<dbReference type="Proteomes" id="UP000320735">
    <property type="component" value="Unassembled WGS sequence"/>
</dbReference>
<reference evidence="2 3" key="1">
    <citation type="submission" date="2019-02" db="EMBL/GenBank/DDBJ databases">
        <title>Deep-cultivation of Planctomycetes and their phenomic and genomic characterization uncovers novel biology.</title>
        <authorList>
            <person name="Wiegand S."/>
            <person name="Jogler M."/>
            <person name="Boedeker C."/>
            <person name="Pinto D."/>
            <person name="Vollmers J."/>
            <person name="Rivas-Marin E."/>
            <person name="Kohn T."/>
            <person name="Peeters S.H."/>
            <person name="Heuer A."/>
            <person name="Rast P."/>
            <person name="Oberbeckmann S."/>
            <person name="Bunk B."/>
            <person name="Jeske O."/>
            <person name="Meyerdierks A."/>
            <person name="Storesund J.E."/>
            <person name="Kallscheuer N."/>
            <person name="Luecker S."/>
            <person name="Lage O.M."/>
            <person name="Pohl T."/>
            <person name="Merkel B.J."/>
            <person name="Hornburger P."/>
            <person name="Mueller R.-W."/>
            <person name="Bruemmer F."/>
            <person name="Labrenz M."/>
            <person name="Spormann A.M."/>
            <person name="Op Den Camp H."/>
            <person name="Overmann J."/>
            <person name="Amann R."/>
            <person name="Jetten M.S.M."/>
            <person name="Mascher T."/>
            <person name="Medema M.H."/>
            <person name="Devos D.P."/>
            <person name="Kaster A.-K."/>
            <person name="Ovreas L."/>
            <person name="Rohde M."/>
            <person name="Galperin M.Y."/>
            <person name="Jogler C."/>
        </authorList>
    </citation>
    <scope>NUCLEOTIDE SEQUENCE [LARGE SCALE GENOMIC DNA]</scope>
    <source>
        <strain evidence="2 3">CA54</strain>
    </source>
</reference>
<proteinExistence type="predicted"/>
<name>A0A5C6BSQ7_9PLAN</name>
<dbReference type="EMBL" id="SJPP01000001">
    <property type="protein sequence ID" value="TWU13744.1"/>
    <property type="molecule type" value="Genomic_DNA"/>
</dbReference>
<gene>
    <name evidence="2" type="ORF">CA54_25790</name>
</gene>
<evidence type="ECO:0000256" key="1">
    <source>
        <dbReference type="SAM" id="Phobius"/>
    </source>
</evidence>
<feature type="transmembrane region" description="Helical" evidence="1">
    <location>
        <begin position="112"/>
        <end position="130"/>
    </location>
</feature>
<comment type="caution">
    <text evidence="2">The sequence shown here is derived from an EMBL/GenBank/DDBJ whole genome shotgun (WGS) entry which is preliminary data.</text>
</comment>
<feature type="transmembrane region" description="Helical" evidence="1">
    <location>
        <begin position="43"/>
        <end position="70"/>
    </location>
</feature>
<evidence type="ECO:0000313" key="2">
    <source>
        <dbReference type="EMBL" id="TWU13744.1"/>
    </source>
</evidence>